<evidence type="ECO:0000313" key="3">
    <source>
        <dbReference type="Proteomes" id="UP000683925"/>
    </source>
</evidence>
<reference evidence="2" key="1">
    <citation type="submission" date="2021-01" db="EMBL/GenBank/DDBJ databases">
        <authorList>
            <consortium name="Genoscope - CEA"/>
            <person name="William W."/>
        </authorList>
    </citation>
    <scope>NUCLEOTIDE SEQUENCE</scope>
</reference>
<protein>
    <submittedName>
        <fullName evidence="2">Uncharacterized protein</fullName>
    </submittedName>
</protein>
<dbReference type="EMBL" id="CAJJDP010000059">
    <property type="protein sequence ID" value="CAD8172567.1"/>
    <property type="molecule type" value="Genomic_DNA"/>
</dbReference>
<dbReference type="Proteomes" id="UP000683925">
    <property type="component" value="Unassembled WGS sequence"/>
</dbReference>
<comment type="caution">
    <text evidence="2">The sequence shown here is derived from an EMBL/GenBank/DDBJ whole genome shotgun (WGS) entry which is preliminary data.</text>
</comment>
<dbReference type="AlphaFoldDB" id="A0A8S1V758"/>
<keyword evidence="1" id="KW-1133">Transmembrane helix</keyword>
<name>A0A8S1V758_PAROT</name>
<gene>
    <name evidence="2" type="ORF">POCTA_138.1.T0600179</name>
</gene>
<keyword evidence="3" id="KW-1185">Reference proteome</keyword>
<feature type="transmembrane region" description="Helical" evidence="1">
    <location>
        <begin position="21"/>
        <end position="38"/>
    </location>
</feature>
<accession>A0A8S1V758</accession>
<evidence type="ECO:0000313" key="2">
    <source>
        <dbReference type="EMBL" id="CAD8172567.1"/>
    </source>
</evidence>
<evidence type="ECO:0000256" key="1">
    <source>
        <dbReference type="SAM" id="Phobius"/>
    </source>
</evidence>
<keyword evidence="1" id="KW-0812">Transmembrane</keyword>
<sequence>MKIKYRYQIWVPFLQRRIVNVYFPSISTLKLLMFYYFARKVSYEIGLKMGICLSVKIIQQHNVQDIEEGGACQKQKKMENMKELQEDAYRICKFRDIG</sequence>
<organism evidence="2 3">
    <name type="scientific">Paramecium octaurelia</name>
    <dbReference type="NCBI Taxonomy" id="43137"/>
    <lineage>
        <taxon>Eukaryota</taxon>
        <taxon>Sar</taxon>
        <taxon>Alveolata</taxon>
        <taxon>Ciliophora</taxon>
        <taxon>Intramacronucleata</taxon>
        <taxon>Oligohymenophorea</taxon>
        <taxon>Peniculida</taxon>
        <taxon>Parameciidae</taxon>
        <taxon>Paramecium</taxon>
    </lineage>
</organism>
<keyword evidence="1" id="KW-0472">Membrane</keyword>
<proteinExistence type="predicted"/>